<evidence type="ECO:0000256" key="1">
    <source>
        <dbReference type="SAM" id="MobiDB-lite"/>
    </source>
</evidence>
<gene>
    <name evidence="2" type="ORF">PISMIDRAFT_688651</name>
</gene>
<evidence type="ECO:0000313" key="2">
    <source>
        <dbReference type="EMBL" id="KIK13449.1"/>
    </source>
</evidence>
<dbReference type="EMBL" id="KN833994">
    <property type="protein sequence ID" value="KIK13449.1"/>
    <property type="molecule type" value="Genomic_DNA"/>
</dbReference>
<keyword evidence="3" id="KW-1185">Reference proteome</keyword>
<proteinExistence type="predicted"/>
<name>A0A0C9YI43_9AGAM</name>
<protein>
    <submittedName>
        <fullName evidence="2">Uncharacterized protein</fullName>
    </submittedName>
</protein>
<organism evidence="2 3">
    <name type="scientific">Pisolithus microcarpus 441</name>
    <dbReference type="NCBI Taxonomy" id="765257"/>
    <lineage>
        <taxon>Eukaryota</taxon>
        <taxon>Fungi</taxon>
        <taxon>Dikarya</taxon>
        <taxon>Basidiomycota</taxon>
        <taxon>Agaricomycotina</taxon>
        <taxon>Agaricomycetes</taxon>
        <taxon>Agaricomycetidae</taxon>
        <taxon>Boletales</taxon>
        <taxon>Sclerodermatineae</taxon>
        <taxon>Pisolithaceae</taxon>
        <taxon>Pisolithus</taxon>
    </lineage>
</organism>
<reference evidence="2 3" key="1">
    <citation type="submission" date="2014-04" db="EMBL/GenBank/DDBJ databases">
        <authorList>
            <consortium name="DOE Joint Genome Institute"/>
            <person name="Kuo A."/>
            <person name="Kohler A."/>
            <person name="Costa M.D."/>
            <person name="Nagy L.G."/>
            <person name="Floudas D."/>
            <person name="Copeland A."/>
            <person name="Barry K.W."/>
            <person name="Cichocki N."/>
            <person name="Veneault-Fourrey C."/>
            <person name="LaButti K."/>
            <person name="Lindquist E.A."/>
            <person name="Lipzen A."/>
            <person name="Lundell T."/>
            <person name="Morin E."/>
            <person name="Murat C."/>
            <person name="Sun H."/>
            <person name="Tunlid A."/>
            <person name="Henrissat B."/>
            <person name="Grigoriev I.V."/>
            <person name="Hibbett D.S."/>
            <person name="Martin F."/>
            <person name="Nordberg H.P."/>
            <person name="Cantor M.N."/>
            <person name="Hua S.X."/>
        </authorList>
    </citation>
    <scope>NUCLEOTIDE SEQUENCE [LARGE SCALE GENOMIC DNA]</scope>
    <source>
        <strain evidence="2 3">441</strain>
    </source>
</reference>
<dbReference type="AlphaFoldDB" id="A0A0C9YI43"/>
<sequence>MTRYLKSWCRRQHLQHTIFYVSRLKSRVRPLYKHVCDVRYIAVPHSCLFPELWSRRSLIGVGSQPTRTKLTHSQSEGPPDRA</sequence>
<accession>A0A0C9YI43</accession>
<feature type="compositionally biased region" description="Polar residues" evidence="1">
    <location>
        <begin position="63"/>
        <end position="76"/>
    </location>
</feature>
<evidence type="ECO:0000313" key="3">
    <source>
        <dbReference type="Proteomes" id="UP000054018"/>
    </source>
</evidence>
<reference evidence="3" key="2">
    <citation type="submission" date="2015-01" db="EMBL/GenBank/DDBJ databases">
        <title>Evolutionary Origins and Diversification of the Mycorrhizal Mutualists.</title>
        <authorList>
            <consortium name="DOE Joint Genome Institute"/>
            <consortium name="Mycorrhizal Genomics Consortium"/>
            <person name="Kohler A."/>
            <person name="Kuo A."/>
            <person name="Nagy L.G."/>
            <person name="Floudas D."/>
            <person name="Copeland A."/>
            <person name="Barry K.W."/>
            <person name="Cichocki N."/>
            <person name="Veneault-Fourrey C."/>
            <person name="LaButti K."/>
            <person name="Lindquist E.A."/>
            <person name="Lipzen A."/>
            <person name="Lundell T."/>
            <person name="Morin E."/>
            <person name="Murat C."/>
            <person name="Riley R."/>
            <person name="Ohm R."/>
            <person name="Sun H."/>
            <person name="Tunlid A."/>
            <person name="Henrissat B."/>
            <person name="Grigoriev I.V."/>
            <person name="Hibbett D.S."/>
            <person name="Martin F."/>
        </authorList>
    </citation>
    <scope>NUCLEOTIDE SEQUENCE [LARGE SCALE GENOMIC DNA]</scope>
    <source>
        <strain evidence="3">441</strain>
    </source>
</reference>
<dbReference type="Proteomes" id="UP000054018">
    <property type="component" value="Unassembled WGS sequence"/>
</dbReference>
<feature type="region of interest" description="Disordered" evidence="1">
    <location>
        <begin position="62"/>
        <end position="82"/>
    </location>
</feature>
<dbReference type="HOGENOM" id="CLU_194727_0_0_1"/>